<dbReference type="SUPFAM" id="SSF51261">
    <property type="entry name" value="Duplicated hybrid motif"/>
    <property type="match status" value="1"/>
</dbReference>
<dbReference type="PROSITE" id="PS51257">
    <property type="entry name" value="PROKAR_LIPOPROTEIN"/>
    <property type="match status" value="1"/>
</dbReference>
<comment type="caution">
    <text evidence="3">The sequence shown here is derived from an EMBL/GenBank/DDBJ whole genome shotgun (WGS) entry which is preliminary data.</text>
</comment>
<dbReference type="EMBL" id="JBHLTN010000017">
    <property type="protein sequence ID" value="MFC0592681.1"/>
    <property type="molecule type" value="Genomic_DNA"/>
</dbReference>
<dbReference type="Proteomes" id="UP001589834">
    <property type="component" value="Unassembled WGS sequence"/>
</dbReference>
<feature type="domain" description="M23ase beta-sheet core" evidence="2">
    <location>
        <begin position="52"/>
        <end position="145"/>
    </location>
</feature>
<evidence type="ECO:0000313" key="4">
    <source>
        <dbReference type="Proteomes" id="UP001589834"/>
    </source>
</evidence>
<proteinExistence type="predicted"/>
<keyword evidence="3" id="KW-0378">Hydrolase</keyword>
<dbReference type="Pfam" id="PF01551">
    <property type="entry name" value="Peptidase_M23"/>
    <property type="match status" value="1"/>
</dbReference>
<dbReference type="InterPro" id="IPR050570">
    <property type="entry name" value="Cell_wall_metabolism_enzyme"/>
</dbReference>
<keyword evidence="4" id="KW-1185">Reference proteome</keyword>
<dbReference type="PANTHER" id="PTHR21666:SF270">
    <property type="entry name" value="MUREIN HYDROLASE ACTIVATOR ENVC"/>
    <property type="match status" value="1"/>
</dbReference>
<dbReference type="GO" id="GO:0016787">
    <property type="term" value="F:hydrolase activity"/>
    <property type="evidence" value="ECO:0007669"/>
    <property type="project" value="UniProtKB-KW"/>
</dbReference>
<feature type="chain" id="PRO_5045848309" evidence="1">
    <location>
        <begin position="27"/>
        <end position="155"/>
    </location>
</feature>
<dbReference type="RefSeq" id="WP_377542686.1">
    <property type="nucleotide sequence ID" value="NZ_JBHUHJ010000001.1"/>
</dbReference>
<keyword evidence="1" id="KW-0732">Signal</keyword>
<feature type="signal peptide" evidence="1">
    <location>
        <begin position="1"/>
        <end position="26"/>
    </location>
</feature>
<dbReference type="Gene3D" id="2.70.70.10">
    <property type="entry name" value="Glucose Permease (Domain IIA)"/>
    <property type="match status" value="1"/>
</dbReference>
<evidence type="ECO:0000259" key="2">
    <source>
        <dbReference type="Pfam" id="PF01551"/>
    </source>
</evidence>
<dbReference type="InterPro" id="IPR016047">
    <property type="entry name" value="M23ase_b-sheet_dom"/>
</dbReference>
<evidence type="ECO:0000313" key="3">
    <source>
        <dbReference type="EMBL" id="MFC0592681.1"/>
    </source>
</evidence>
<protein>
    <submittedName>
        <fullName evidence="3">Murein hydrolase activator EnvC family protein</fullName>
    </submittedName>
</protein>
<sequence length="155" mass="16484">MKTQTWFRLLALFSLSLFLLSGCASNNITRESILLSQPVEGSIVKSYGQSGSKGLDFSTQAGALVRAAAAGTVVYAGSGLQSYGTMVIVKHGNTFLTAYAHTNELLVQQNVFVQSGQPIAKMGSSGTGQVKLYFELRQGGKAIDPQPYLQQGTSK</sequence>
<gene>
    <name evidence="3" type="ORF">ACFFGG_08940</name>
</gene>
<accession>A0ABV6PS84</accession>
<organism evidence="3 4">
    <name type="scientific">Ottowia pentelensis</name>
    <dbReference type="NCBI Taxonomy" id="511108"/>
    <lineage>
        <taxon>Bacteria</taxon>
        <taxon>Pseudomonadati</taxon>
        <taxon>Pseudomonadota</taxon>
        <taxon>Betaproteobacteria</taxon>
        <taxon>Burkholderiales</taxon>
        <taxon>Comamonadaceae</taxon>
        <taxon>Ottowia</taxon>
    </lineage>
</organism>
<dbReference type="PANTHER" id="PTHR21666">
    <property type="entry name" value="PEPTIDASE-RELATED"/>
    <property type="match status" value="1"/>
</dbReference>
<reference evidence="3 4" key="1">
    <citation type="submission" date="2024-09" db="EMBL/GenBank/DDBJ databases">
        <authorList>
            <person name="Sun Q."/>
            <person name="Mori K."/>
        </authorList>
    </citation>
    <scope>NUCLEOTIDE SEQUENCE [LARGE SCALE GENOMIC DNA]</scope>
    <source>
        <strain evidence="3 4">NCAIM B.02336</strain>
    </source>
</reference>
<dbReference type="InterPro" id="IPR011055">
    <property type="entry name" value="Dup_hybrid_motif"/>
</dbReference>
<evidence type="ECO:0000256" key="1">
    <source>
        <dbReference type="SAM" id="SignalP"/>
    </source>
</evidence>
<dbReference type="CDD" id="cd12797">
    <property type="entry name" value="M23_peptidase"/>
    <property type="match status" value="1"/>
</dbReference>
<name>A0ABV6PS84_9BURK</name>